<dbReference type="OrthoDB" id="197680at2"/>
<dbReference type="Pfam" id="PF13320">
    <property type="entry name" value="GH123_cat"/>
    <property type="match status" value="1"/>
</dbReference>
<dbReference type="EMBL" id="QTUC01000001">
    <property type="protein sequence ID" value="REF37707.1"/>
    <property type="molecule type" value="Genomic_DNA"/>
</dbReference>
<dbReference type="Pfam" id="PF10633">
    <property type="entry name" value="NPCBM_assoc"/>
    <property type="match status" value="1"/>
</dbReference>
<dbReference type="SUPFAM" id="SSF49785">
    <property type="entry name" value="Galactose-binding domain-like"/>
    <property type="match status" value="1"/>
</dbReference>
<dbReference type="PROSITE" id="PS50022">
    <property type="entry name" value="FA58C_3"/>
    <property type="match status" value="1"/>
</dbReference>
<dbReference type="Proteomes" id="UP000256485">
    <property type="component" value="Unassembled WGS sequence"/>
</dbReference>
<dbReference type="PANTHER" id="PTHR39198">
    <property type="entry name" value="HYPOTHETICAL MEMBRANE PROTEIN, CONSERVED"/>
    <property type="match status" value="1"/>
</dbReference>
<evidence type="ECO:0000259" key="1">
    <source>
        <dbReference type="PROSITE" id="PS50022"/>
    </source>
</evidence>
<name>A0A3D9V862_THECX</name>
<keyword evidence="3" id="KW-1185">Reference proteome</keyword>
<dbReference type="RefSeq" id="WP_115851117.1">
    <property type="nucleotide sequence ID" value="NZ_QTUC01000001.1"/>
</dbReference>
<dbReference type="InterPro" id="IPR013783">
    <property type="entry name" value="Ig-like_fold"/>
</dbReference>
<accession>A0A3D9V862</accession>
<reference evidence="2 3" key="1">
    <citation type="submission" date="2018-08" db="EMBL/GenBank/DDBJ databases">
        <title>Sequencing the genomes of 1000 actinobacteria strains.</title>
        <authorList>
            <person name="Klenk H.-P."/>
        </authorList>
    </citation>
    <scope>NUCLEOTIDE SEQUENCE [LARGE SCALE GENOMIC DNA]</scope>
    <source>
        <strain evidence="2 3">DSM 22891</strain>
    </source>
</reference>
<dbReference type="InterPro" id="IPR018905">
    <property type="entry name" value="A-galactase_NEW3"/>
</dbReference>
<feature type="domain" description="F5/8 type C" evidence="1">
    <location>
        <begin position="799"/>
        <end position="951"/>
    </location>
</feature>
<evidence type="ECO:0000313" key="3">
    <source>
        <dbReference type="Proteomes" id="UP000256485"/>
    </source>
</evidence>
<dbReference type="SMART" id="SM00231">
    <property type="entry name" value="FA58C"/>
    <property type="match status" value="1"/>
</dbReference>
<dbReference type="PANTHER" id="PTHR39198:SF1">
    <property type="entry name" value="ALPHA-GALACTOSIDASE NEW3 DOMAIN-CONTAINING PROTEIN"/>
    <property type="match status" value="1"/>
</dbReference>
<sequence>MPRTVPTRPGLTRRTRRGRVASLAATTVLVVTTVLHGIPATASPQDADTTAAGFTTWVPTGSFASSSFERVPREPDGDAPEPAPTTLRIATVRNAPTSAQLGVLARTDLRDLRVDIVRARPRAGQRSLPPGAVTVRYPAYIPVEGTDEVTADPLRDGPVDVPEGSNQPVWLTIRPSASLPAGTYVAGVRVSARGQRPLVHELVVDVADVTLPDPEDYDFYLNLWLQPDAIAYAHQVPLYSEEHWRLLDVYLADMASRGQKVINAAIIEDPWEIQWPDGTWRAQTYYPFHSLVEWRYDGASWEFDYTVFDRYVEASLRAGIGPDIRVYALLLFGGRERLFYTDTRTGEKVREVVQLGDARWREAWSAFLADFERHLRERGWFEHTMLAFDERPASTMAVVRDFLAESAPAFADKIHIAVYSMDVDLSIPDISFSHGLLPELTPELVNERREAGYRTTFYTTGSPLTPNTITATPPIGARLLPWIPVQKNLDGYLRWSYNSWPADPFTDPAYRYAQGDEYIVYPGDDAPMSSIRWETFRDGVVDHELLRQLARRAGEDNAVYRRALALVDANARPSPELYRAVLDARAMVVAELERYQDVDVDVAVEPAAIVAGDRTEVELTVRNDGTRPFTDVEVQLRGDDGWTVETVEGGRAPRLGPGEVLRTRFLVTAARSTPTAVHELVATLALRRSGRSVSLDVPVPLDVRAAVGVDSVIAEPTELAAGEPATVRIDLTNRRSDASSVRVTVTTPDGWVVEPAAQDVELDPHGAETVTATVRPTTASAGRHEFAVALEVDGQVVERGHVTVLYDEAPVEGLAIHSVSSEELVGEDGAAANLIDGDPLTIWHSRWFDEVAGPPHEVVLDLGRVRAVHAVTYLPRQTGTMNGTVKDYEIYVGNDPETWGEAVAAGAFDGGRDEKRVDFPVTEGRYLRFVVLSEQAGQPFASGAELTPLTSRSSP</sequence>
<dbReference type="AlphaFoldDB" id="A0A3D9V862"/>
<dbReference type="Gene3D" id="2.60.120.260">
    <property type="entry name" value="Galactose-binding domain-like"/>
    <property type="match status" value="1"/>
</dbReference>
<dbReference type="InterPro" id="IPR008979">
    <property type="entry name" value="Galactose-bd-like_sf"/>
</dbReference>
<gene>
    <name evidence="2" type="ORF">DFJ64_3159</name>
</gene>
<protein>
    <submittedName>
        <fullName evidence="2">Alpha-galactosidase-like protein</fullName>
    </submittedName>
</protein>
<dbReference type="InterPro" id="IPR000421">
    <property type="entry name" value="FA58C"/>
</dbReference>
<dbReference type="InterPro" id="IPR025150">
    <property type="entry name" value="GH123_cat"/>
</dbReference>
<dbReference type="Pfam" id="PF00754">
    <property type="entry name" value="F5_F8_type_C"/>
    <property type="match status" value="1"/>
</dbReference>
<proteinExistence type="predicted"/>
<organism evidence="2 3">
    <name type="scientific">Thermasporomyces composti</name>
    <dbReference type="NCBI Taxonomy" id="696763"/>
    <lineage>
        <taxon>Bacteria</taxon>
        <taxon>Bacillati</taxon>
        <taxon>Actinomycetota</taxon>
        <taxon>Actinomycetes</taxon>
        <taxon>Propionibacteriales</taxon>
        <taxon>Nocardioidaceae</taxon>
        <taxon>Thermasporomyces</taxon>
    </lineage>
</organism>
<dbReference type="GO" id="GO:0005975">
    <property type="term" value="P:carbohydrate metabolic process"/>
    <property type="evidence" value="ECO:0007669"/>
    <property type="project" value="UniProtKB-ARBA"/>
</dbReference>
<comment type="caution">
    <text evidence="2">The sequence shown here is derived from an EMBL/GenBank/DDBJ whole genome shotgun (WGS) entry which is preliminary data.</text>
</comment>
<evidence type="ECO:0000313" key="2">
    <source>
        <dbReference type="EMBL" id="REF37707.1"/>
    </source>
</evidence>
<dbReference type="Gene3D" id="2.60.40.10">
    <property type="entry name" value="Immunoglobulins"/>
    <property type="match status" value="2"/>
</dbReference>